<evidence type="ECO:0000313" key="8">
    <source>
        <dbReference type="Proteomes" id="UP001240447"/>
    </source>
</evidence>
<dbReference type="Proteomes" id="UP001240447">
    <property type="component" value="Unassembled WGS sequence"/>
</dbReference>
<dbReference type="InterPro" id="IPR050553">
    <property type="entry name" value="Thioredoxin_ResA/DsbE_sf"/>
</dbReference>
<reference evidence="7 8" key="1">
    <citation type="submission" date="2023-07" db="EMBL/GenBank/DDBJ databases">
        <title>Sequencing the genomes of 1000 actinobacteria strains.</title>
        <authorList>
            <person name="Klenk H.-P."/>
        </authorList>
    </citation>
    <scope>NUCLEOTIDE SEQUENCE [LARGE SCALE GENOMIC DNA]</scope>
    <source>
        <strain evidence="7 8">GD13</strain>
    </source>
</reference>
<keyword evidence="5" id="KW-0676">Redox-active center</keyword>
<evidence type="ECO:0000313" key="7">
    <source>
        <dbReference type="EMBL" id="MDP9823274.1"/>
    </source>
</evidence>
<keyword evidence="7" id="KW-0413">Isomerase</keyword>
<proteinExistence type="predicted"/>
<dbReference type="PANTHER" id="PTHR42852">
    <property type="entry name" value="THIOL:DISULFIDE INTERCHANGE PROTEIN DSBE"/>
    <property type="match status" value="1"/>
</dbReference>
<keyword evidence="4" id="KW-1015">Disulfide bond</keyword>
<evidence type="ECO:0000256" key="2">
    <source>
        <dbReference type="ARBA" id="ARBA00022748"/>
    </source>
</evidence>
<dbReference type="InterPro" id="IPR036249">
    <property type="entry name" value="Thioredoxin-like_sf"/>
</dbReference>
<dbReference type="Gene3D" id="3.40.30.10">
    <property type="entry name" value="Glutaredoxin"/>
    <property type="match status" value="1"/>
</dbReference>
<dbReference type="InterPro" id="IPR000866">
    <property type="entry name" value="AhpC/TSA"/>
</dbReference>
<dbReference type="InterPro" id="IPR013766">
    <property type="entry name" value="Thioredoxin_domain"/>
</dbReference>
<dbReference type="GO" id="GO:0016853">
    <property type="term" value="F:isomerase activity"/>
    <property type="evidence" value="ECO:0007669"/>
    <property type="project" value="UniProtKB-KW"/>
</dbReference>
<protein>
    <submittedName>
        <fullName evidence="7">Thiol-disulfide isomerase/thioredoxin</fullName>
    </submittedName>
</protein>
<evidence type="ECO:0000259" key="6">
    <source>
        <dbReference type="PROSITE" id="PS51352"/>
    </source>
</evidence>
<dbReference type="PROSITE" id="PS51352">
    <property type="entry name" value="THIOREDOXIN_2"/>
    <property type="match status" value="1"/>
</dbReference>
<keyword evidence="3" id="KW-0812">Transmembrane</keyword>
<comment type="caution">
    <text evidence="7">The sequence shown here is derived from an EMBL/GenBank/DDBJ whole genome shotgun (WGS) entry which is preliminary data.</text>
</comment>
<evidence type="ECO:0000256" key="5">
    <source>
        <dbReference type="ARBA" id="ARBA00023284"/>
    </source>
</evidence>
<keyword evidence="8" id="KW-1185">Reference proteome</keyword>
<comment type="subcellular location">
    <subcellularLocation>
        <location evidence="1">Cell envelope</location>
    </subcellularLocation>
</comment>
<dbReference type="EMBL" id="JAUSQM010000001">
    <property type="protein sequence ID" value="MDP9823274.1"/>
    <property type="molecule type" value="Genomic_DNA"/>
</dbReference>
<name>A0ABT9NSW1_9ACTN</name>
<evidence type="ECO:0000256" key="4">
    <source>
        <dbReference type="ARBA" id="ARBA00023157"/>
    </source>
</evidence>
<evidence type="ECO:0000256" key="3">
    <source>
        <dbReference type="ARBA" id="ARBA00022968"/>
    </source>
</evidence>
<sequence length="152" mass="16064">MSRAAVDDRIAPRGDVAGETLDGEQVALGDFAGQVVVLNVWGSWCGPCIREAPHLVEAAAELEGEDVTFLGINTRDLSQDPALAFERKHEIPYDSIYDPAGEVLLAFRGAIPPSAIPSTLVIDREGRIAARVLGEVTASTLVGLVEDVLADG</sequence>
<dbReference type="RefSeq" id="WP_246360193.1">
    <property type="nucleotide sequence ID" value="NZ_CCXJ01000158.1"/>
</dbReference>
<dbReference type="CDD" id="cd02966">
    <property type="entry name" value="TlpA_like_family"/>
    <property type="match status" value="1"/>
</dbReference>
<feature type="domain" description="Thioredoxin" evidence="6">
    <location>
        <begin position="5"/>
        <end position="150"/>
    </location>
</feature>
<dbReference type="SUPFAM" id="SSF52833">
    <property type="entry name" value="Thioredoxin-like"/>
    <property type="match status" value="1"/>
</dbReference>
<organism evidence="7 8">
    <name type="scientific">Nocardioides massiliensis</name>
    <dbReference type="NCBI Taxonomy" id="1325935"/>
    <lineage>
        <taxon>Bacteria</taxon>
        <taxon>Bacillati</taxon>
        <taxon>Actinomycetota</taxon>
        <taxon>Actinomycetes</taxon>
        <taxon>Propionibacteriales</taxon>
        <taxon>Nocardioidaceae</taxon>
        <taxon>Nocardioides</taxon>
    </lineage>
</organism>
<keyword evidence="2" id="KW-0201">Cytochrome c-type biogenesis</keyword>
<evidence type="ECO:0000256" key="1">
    <source>
        <dbReference type="ARBA" id="ARBA00004196"/>
    </source>
</evidence>
<dbReference type="Pfam" id="PF00578">
    <property type="entry name" value="AhpC-TSA"/>
    <property type="match status" value="1"/>
</dbReference>
<accession>A0ABT9NSW1</accession>
<keyword evidence="3" id="KW-0735">Signal-anchor</keyword>
<gene>
    <name evidence="7" type="ORF">J2S59_003083</name>
</gene>
<dbReference type="PANTHER" id="PTHR42852:SF6">
    <property type="entry name" value="THIOL:DISULFIDE INTERCHANGE PROTEIN DSBE"/>
    <property type="match status" value="1"/>
</dbReference>